<keyword evidence="3" id="KW-1185">Reference proteome</keyword>
<evidence type="ECO:0000256" key="1">
    <source>
        <dbReference type="SAM" id="SignalP"/>
    </source>
</evidence>
<reference evidence="3" key="1">
    <citation type="journal article" date="2019" name="Int. J. Syst. Evol. Microbiol.">
        <title>The Global Catalogue of Microorganisms (GCM) 10K type strain sequencing project: providing services to taxonomists for standard genome sequencing and annotation.</title>
        <authorList>
            <consortium name="The Broad Institute Genomics Platform"/>
            <consortium name="The Broad Institute Genome Sequencing Center for Infectious Disease"/>
            <person name="Wu L."/>
            <person name="Ma J."/>
        </authorList>
    </citation>
    <scope>NUCLEOTIDE SEQUENCE [LARGE SCALE GENOMIC DNA]</scope>
    <source>
        <strain evidence="3">CGMCC 1.12806</strain>
    </source>
</reference>
<keyword evidence="1" id="KW-0732">Signal</keyword>
<gene>
    <name evidence="2" type="ORF">GCM10011328_01080</name>
</gene>
<accession>A0ABQ1FTM8</accession>
<dbReference type="Proteomes" id="UP000627464">
    <property type="component" value="Unassembled WGS sequence"/>
</dbReference>
<dbReference type="EMBL" id="BMFZ01000001">
    <property type="protein sequence ID" value="GGA30373.1"/>
    <property type="molecule type" value="Genomic_DNA"/>
</dbReference>
<evidence type="ECO:0000313" key="3">
    <source>
        <dbReference type="Proteomes" id="UP000627464"/>
    </source>
</evidence>
<sequence length="78" mass="8733">MRVIAKMLSRKVSVQHYYQGMKMNQCLIALSFLLFTLTATAANTPCSGRKGGISHCYGEKFLCRDGSMSQSKKNCQTY</sequence>
<organism evidence="2 3">
    <name type="scientific">Hafnia psychrotolerans</name>
    <dbReference type="NCBI Taxonomy" id="1477018"/>
    <lineage>
        <taxon>Bacteria</taxon>
        <taxon>Pseudomonadati</taxon>
        <taxon>Pseudomonadota</taxon>
        <taxon>Gammaproteobacteria</taxon>
        <taxon>Enterobacterales</taxon>
        <taxon>Hafniaceae</taxon>
        <taxon>Hafnia</taxon>
    </lineage>
</organism>
<comment type="caution">
    <text evidence="2">The sequence shown here is derived from an EMBL/GenBank/DDBJ whole genome shotgun (WGS) entry which is preliminary data.</text>
</comment>
<proteinExistence type="predicted"/>
<feature type="chain" id="PRO_5047320614" evidence="1">
    <location>
        <begin position="42"/>
        <end position="78"/>
    </location>
</feature>
<feature type="signal peptide" evidence="1">
    <location>
        <begin position="1"/>
        <end position="41"/>
    </location>
</feature>
<protein>
    <submittedName>
        <fullName evidence="2">Uncharacterized protein</fullName>
    </submittedName>
</protein>
<evidence type="ECO:0000313" key="2">
    <source>
        <dbReference type="EMBL" id="GGA30373.1"/>
    </source>
</evidence>
<name>A0ABQ1FTM8_9GAMM</name>